<name>A0ABQ6HVP9_9MICO</name>
<feature type="domain" description="HTH lacI-type" evidence="4">
    <location>
        <begin position="6"/>
        <end position="60"/>
    </location>
</feature>
<keyword evidence="2" id="KW-0238">DNA-binding</keyword>
<dbReference type="EMBL" id="BSUJ01000001">
    <property type="protein sequence ID" value="GMA21619.1"/>
    <property type="molecule type" value="Genomic_DNA"/>
</dbReference>
<evidence type="ECO:0000256" key="3">
    <source>
        <dbReference type="ARBA" id="ARBA00023163"/>
    </source>
</evidence>
<dbReference type="Gene3D" id="1.10.260.40">
    <property type="entry name" value="lambda repressor-like DNA-binding domains"/>
    <property type="match status" value="1"/>
</dbReference>
<sequence length="64" mass="6676">MADGRVTIVDLARETGVSVSSVSVALRGDPGVSEATRSRVLAAAERLGYRADRRARGCASSGRE</sequence>
<reference evidence="6" key="1">
    <citation type="journal article" date="2019" name="Int. J. Syst. Evol. Microbiol.">
        <title>The Global Catalogue of Microorganisms (GCM) 10K type strain sequencing project: providing services to taxonomists for standard genome sequencing and annotation.</title>
        <authorList>
            <consortium name="The Broad Institute Genomics Platform"/>
            <consortium name="The Broad Institute Genome Sequencing Center for Infectious Disease"/>
            <person name="Wu L."/>
            <person name="Ma J."/>
        </authorList>
    </citation>
    <scope>NUCLEOTIDE SEQUENCE [LARGE SCALE GENOMIC DNA]</scope>
    <source>
        <strain evidence="6">NBRC 105830</strain>
    </source>
</reference>
<dbReference type="InterPro" id="IPR010982">
    <property type="entry name" value="Lambda_DNA-bd_dom_sf"/>
</dbReference>
<dbReference type="Pfam" id="PF00356">
    <property type="entry name" value="LacI"/>
    <property type="match status" value="1"/>
</dbReference>
<keyword evidence="1" id="KW-0805">Transcription regulation</keyword>
<dbReference type="SMART" id="SM00354">
    <property type="entry name" value="HTH_LACI"/>
    <property type="match status" value="1"/>
</dbReference>
<dbReference type="PROSITE" id="PS50932">
    <property type="entry name" value="HTH_LACI_2"/>
    <property type="match status" value="1"/>
</dbReference>
<comment type="caution">
    <text evidence="5">The sequence shown here is derived from an EMBL/GenBank/DDBJ whole genome shotgun (WGS) entry which is preliminary data.</text>
</comment>
<keyword evidence="3" id="KW-0804">Transcription</keyword>
<accession>A0ABQ6HVP9</accession>
<dbReference type="PANTHER" id="PTHR30146">
    <property type="entry name" value="LACI-RELATED TRANSCRIPTIONAL REPRESSOR"/>
    <property type="match status" value="1"/>
</dbReference>
<organism evidence="5 6">
    <name type="scientific">Arsenicicoccus piscis</name>
    <dbReference type="NCBI Taxonomy" id="673954"/>
    <lineage>
        <taxon>Bacteria</taxon>
        <taxon>Bacillati</taxon>
        <taxon>Actinomycetota</taxon>
        <taxon>Actinomycetes</taxon>
        <taxon>Micrococcales</taxon>
        <taxon>Intrasporangiaceae</taxon>
        <taxon>Arsenicicoccus</taxon>
    </lineage>
</organism>
<dbReference type="PANTHER" id="PTHR30146:SF109">
    <property type="entry name" value="HTH-TYPE TRANSCRIPTIONAL REGULATOR GALS"/>
    <property type="match status" value="1"/>
</dbReference>
<dbReference type="InterPro" id="IPR000843">
    <property type="entry name" value="HTH_LacI"/>
</dbReference>
<evidence type="ECO:0000256" key="1">
    <source>
        <dbReference type="ARBA" id="ARBA00023015"/>
    </source>
</evidence>
<keyword evidence="6" id="KW-1185">Reference proteome</keyword>
<dbReference type="PROSITE" id="PS00356">
    <property type="entry name" value="HTH_LACI_1"/>
    <property type="match status" value="1"/>
</dbReference>
<evidence type="ECO:0000313" key="5">
    <source>
        <dbReference type="EMBL" id="GMA21619.1"/>
    </source>
</evidence>
<evidence type="ECO:0000313" key="6">
    <source>
        <dbReference type="Proteomes" id="UP001157109"/>
    </source>
</evidence>
<evidence type="ECO:0000256" key="2">
    <source>
        <dbReference type="ARBA" id="ARBA00023125"/>
    </source>
</evidence>
<gene>
    <name evidence="5" type="ORF">GCM10025862_36400</name>
</gene>
<dbReference type="CDD" id="cd01392">
    <property type="entry name" value="HTH_LacI"/>
    <property type="match status" value="1"/>
</dbReference>
<dbReference type="Proteomes" id="UP001157109">
    <property type="component" value="Unassembled WGS sequence"/>
</dbReference>
<proteinExistence type="predicted"/>
<dbReference type="SUPFAM" id="SSF47413">
    <property type="entry name" value="lambda repressor-like DNA-binding domains"/>
    <property type="match status" value="1"/>
</dbReference>
<protein>
    <recommendedName>
        <fullName evidence="4">HTH lacI-type domain-containing protein</fullName>
    </recommendedName>
</protein>
<dbReference type="RefSeq" id="WP_284284937.1">
    <property type="nucleotide sequence ID" value="NZ_BSUJ01000001.1"/>
</dbReference>
<evidence type="ECO:0000259" key="4">
    <source>
        <dbReference type="PROSITE" id="PS50932"/>
    </source>
</evidence>